<keyword evidence="1" id="KW-0802">TPR repeat</keyword>
<dbReference type="SUPFAM" id="SSF48452">
    <property type="entry name" value="TPR-like"/>
    <property type="match status" value="1"/>
</dbReference>
<dbReference type="Pfam" id="PF13432">
    <property type="entry name" value="TPR_16"/>
    <property type="match status" value="2"/>
</dbReference>
<dbReference type="Proteomes" id="UP000001508">
    <property type="component" value="Chromosome"/>
</dbReference>
<dbReference type="EMBL" id="CP001940">
    <property type="protein sequence ID" value="ADH85473.1"/>
    <property type="molecule type" value="Genomic_DNA"/>
</dbReference>
<dbReference type="eggNOG" id="COG5010">
    <property type="taxonomic scope" value="Bacteria"/>
</dbReference>
<dbReference type="OrthoDB" id="9797180at2"/>
<dbReference type="STRING" id="589865.DaAHT2_0769"/>
<keyword evidence="2" id="KW-0732">Signal</keyword>
<dbReference type="HOGENOM" id="CLU_069566_2_0_7"/>
<sequence length="228" mass="24398">MLYLLTLFGLLLGGCTFTGNNAQPFAEAPTANVVCPPRELPSETVIHLDLIAEMQQQGLYHAALAHLDALEADLGEPPPRALYLRAEALRHSGQPEAAEVLYLDLTTSCLAARGYRGLGRLAMAAGRQEEGVSHLRRAVALQPTDARFRNDLGYALLLAGQPAEALPQLRTAVELGGGERALVNQLLALLVLGRFGEAEMVADNAGLPRPALEQLRAAAAKLEAHDDR</sequence>
<feature type="chain" id="PRO_5003091558" evidence="2">
    <location>
        <begin position="23"/>
        <end position="228"/>
    </location>
</feature>
<keyword evidence="4" id="KW-1185">Reference proteome</keyword>
<dbReference type="SMART" id="SM00028">
    <property type="entry name" value="TPR"/>
    <property type="match status" value="2"/>
</dbReference>
<accession>D6Z1P8</accession>
<protein>
    <submittedName>
        <fullName evidence="3">Tetratricopeptide TPR_2 repeat protein</fullName>
    </submittedName>
</protein>
<evidence type="ECO:0000313" key="4">
    <source>
        <dbReference type="Proteomes" id="UP000001508"/>
    </source>
</evidence>
<dbReference type="PROSITE" id="PS50005">
    <property type="entry name" value="TPR"/>
    <property type="match status" value="1"/>
</dbReference>
<dbReference type="InParanoid" id="D6Z1P8"/>
<feature type="signal peptide" evidence="2">
    <location>
        <begin position="1"/>
        <end position="22"/>
    </location>
</feature>
<dbReference type="InterPro" id="IPR019734">
    <property type="entry name" value="TPR_rpt"/>
</dbReference>
<proteinExistence type="predicted"/>
<organism evidence="3 4">
    <name type="scientific">Desulfurivibrio alkaliphilus (strain DSM 19089 / UNIQEM U267 / AHT2)</name>
    <dbReference type="NCBI Taxonomy" id="589865"/>
    <lineage>
        <taxon>Bacteria</taxon>
        <taxon>Pseudomonadati</taxon>
        <taxon>Thermodesulfobacteriota</taxon>
        <taxon>Desulfobulbia</taxon>
        <taxon>Desulfobulbales</taxon>
        <taxon>Desulfobulbaceae</taxon>
        <taxon>Desulfurivibrio</taxon>
    </lineage>
</organism>
<evidence type="ECO:0000256" key="2">
    <source>
        <dbReference type="SAM" id="SignalP"/>
    </source>
</evidence>
<reference evidence="4" key="1">
    <citation type="submission" date="2010-02" db="EMBL/GenBank/DDBJ databases">
        <title>Complete sequence of Desulfurivibrio alkaliphilus AHT2.</title>
        <authorList>
            <consortium name="US DOE Joint Genome Institute"/>
            <person name="Pitluck S."/>
            <person name="Chertkov O."/>
            <person name="Detter J.C."/>
            <person name="Han C."/>
            <person name="Tapia R."/>
            <person name="Larimer F."/>
            <person name="Land M."/>
            <person name="Hauser L."/>
            <person name="Kyrpides N."/>
            <person name="Mikhailova N."/>
            <person name="Sorokin D.Y."/>
            <person name="Muyzer G."/>
            <person name="Woyke T."/>
        </authorList>
    </citation>
    <scope>NUCLEOTIDE SEQUENCE [LARGE SCALE GENOMIC DNA]</scope>
    <source>
        <strain evidence="4">DSM 19089 / UNIQEM U267 / AHT2</strain>
    </source>
</reference>
<dbReference type="InterPro" id="IPR011990">
    <property type="entry name" value="TPR-like_helical_dom_sf"/>
</dbReference>
<gene>
    <name evidence="3" type="ordered locus">DaAHT2_0769</name>
</gene>
<dbReference type="KEGG" id="dak:DaAHT2_0769"/>
<dbReference type="AlphaFoldDB" id="D6Z1P8"/>
<name>D6Z1P8_DESAT</name>
<dbReference type="RefSeq" id="WP_013163003.1">
    <property type="nucleotide sequence ID" value="NC_014216.1"/>
</dbReference>
<evidence type="ECO:0000313" key="3">
    <source>
        <dbReference type="EMBL" id="ADH85473.1"/>
    </source>
</evidence>
<dbReference type="Gene3D" id="1.25.40.10">
    <property type="entry name" value="Tetratricopeptide repeat domain"/>
    <property type="match status" value="1"/>
</dbReference>
<evidence type="ECO:0000256" key="1">
    <source>
        <dbReference type="PROSITE-ProRule" id="PRU00339"/>
    </source>
</evidence>
<feature type="repeat" description="TPR" evidence="1">
    <location>
        <begin position="112"/>
        <end position="145"/>
    </location>
</feature>